<feature type="compositionally biased region" description="Low complexity" evidence="9">
    <location>
        <begin position="825"/>
        <end position="836"/>
    </location>
</feature>
<dbReference type="InterPro" id="IPR011990">
    <property type="entry name" value="TPR-like_helical_dom_sf"/>
</dbReference>
<dbReference type="PROSITE" id="PS51375">
    <property type="entry name" value="PPR"/>
    <property type="match status" value="2"/>
</dbReference>
<dbReference type="Pfam" id="PF13812">
    <property type="entry name" value="PPR_3"/>
    <property type="match status" value="2"/>
</dbReference>
<dbReference type="Gene3D" id="1.25.40.10">
    <property type="entry name" value="Tetratricopeptide repeat domain"/>
    <property type="match status" value="2"/>
</dbReference>
<comment type="similarity">
    <text evidence="3">Belongs to the TUBGCP family.</text>
</comment>
<organism evidence="11 12">
    <name type="scientific">Brassica napus</name>
    <name type="common">Rape</name>
    <dbReference type="NCBI Taxonomy" id="3708"/>
    <lineage>
        <taxon>Eukaryota</taxon>
        <taxon>Viridiplantae</taxon>
        <taxon>Streptophyta</taxon>
        <taxon>Embryophyta</taxon>
        <taxon>Tracheophyta</taxon>
        <taxon>Spermatophyta</taxon>
        <taxon>Magnoliopsida</taxon>
        <taxon>eudicotyledons</taxon>
        <taxon>Gunneridae</taxon>
        <taxon>Pentapetalae</taxon>
        <taxon>rosids</taxon>
        <taxon>malvids</taxon>
        <taxon>Brassicales</taxon>
        <taxon>Brassicaceae</taxon>
        <taxon>Brassiceae</taxon>
        <taxon>Brassica</taxon>
    </lineage>
</organism>
<feature type="compositionally biased region" description="Low complexity" evidence="9">
    <location>
        <begin position="859"/>
        <end position="870"/>
    </location>
</feature>
<evidence type="ECO:0000256" key="4">
    <source>
        <dbReference type="ARBA" id="ARBA00022490"/>
    </source>
</evidence>
<feature type="domain" description="Gamma tubulin complex component C-terminal" evidence="10">
    <location>
        <begin position="617"/>
        <end position="672"/>
    </location>
</feature>
<evidence type="ECO:0000259" key="10">
    <source>
        <dbReference type="Pfam" id="PF04130"/>
    </source>
</evidence>
<dbReference type="Gene3D" id="1.20.120.1900">
    <property type="entry name" value="Gamma-tubulin complex, C-terminal domain"/>
    <property type="match status" value="1"/>
</dbReference>
<dbReference type="NCBIfam" id="TIGR00756">
    <property type="entry name" value="PPR"/>
    <property type="match status" value="1"/>
</dbReference>
<evidence type="ECO:0000256" key="3">
    <source>
        <dbReference type="ARBA" id="ARBA00010337"/>
    </source>
</evidence>
<evidence type="ECO:0000256" key="7">
    <source>
        <dbReference type="ARBA" id="ARBA00023212"/>
    </source>
</evidence>
<feature type="repeat" description="PPR" evidence="8">
    <location>
        <begin position="1212"/>
        <end position="1246"/>
    </location>
</feature>
<proteinExistence type="inferred from homology"/>
<keyword evidence="12" id="KW-1185">Reference proteome</keyword>
<accession>A0ABQ7Z2N8</accession>
<evidence type="ECO:0000256" key="6">
    <source>
        <dbReference type="ARBA" id="ARBA00022737"/>
    </source>
</evidence>
<feature type="region of interest" description="Disordered" evidence="9">
    <location>
        <begin position="823"/>
        <end position="900"/>
    </location>
</feature>
<evidence type="ECO:0000256" key="8">
    <source>
        <dbReference type="PROSITE-ProRule" id="PRU00708"/>
    </source>
</evidence>
<keyword evidence="7" id="KW-0206">Cytoskeleton</keyword>
<dbReference type="Pfam" id="PF04130">
    <property type="entry name" value="GCP_C_terminal"/>
    <property type="match status" value="2"/>
</dbReference>
<dbReference type="InterPro" id="IPR040457">
    <property type="entry name" value="GCP_C"/>
</dbReference>
<keyword evidence="4" id="KW-0963">Cytoplasm</keyword>
<evidence type="ECO:0000256" key="5">
    <source>
        <dbReference type="ARBA" id="ARBA00022701"/>
    </source>
</evidence>
<dbReference type="InterPro" id="IPR042241">
    <property type="entry name" value="GCP_C_sf"/>
</dbReference>
<comment type="caution">
    <text evidence="11">The sequence shown here is derived from an EMBL/GenBank/DDBJ whole genome shotgun (WGS) entry which is preliminary data.</text>
</comment>
<evidence type="ECO:0000256" key="2">
    <source>
        <dbReference type="ARBA" id="ARBA00007626"/>
    </source>
</evidence>
<dbReference type="Proteomes" id="UP000824890">
    <property type="component" value="Unassembled WGS sequence"/>
</dbReference>
<keyword evidence="5" id="KW-0493">Microtubule</keyword>
<dbReference type="EMBL" id="JAGKQM010000016">
    <property type="protein sequence ID" value="KAH0874389.1"/>
    <property type="molecule type" value="Genomic_DNA"/>
</dbReference>
<feature type="domain" description="Gamma tubulin complex component C-terminal" evidence="10">
    <location>
        <begin position="395"/>
        <end position="608"/>
    </location>
</feature>
<dbReference type="InterPro" id="IPR002885">
    <property type="entry name" value="PPR_rpt"/>
</dbReference>
<comment type="similarity">
    <text evidence="2">Belongs to the PPR family. P subfamily.</text>
</comment>
<keyword evidence="6" id="KW-0677">Repeat</keyword>
<evidence type="ECO:0000256" key="9">
    <source>
        <dbReference type="SAM" id="MobiDB-lite"/>
    </source>
</evidence>
<feature type="compositionally biased region" description="Acidic residues" evidence="9">
    <location>
        <begin position="883"/>
        <end position="895"/>
    </location>
</feature>
<gene>
    <name evidence="11" type="ORF">HID58_071751</name>
</gene>
<evidence type="ECO:0000313" key="12">
    <source>
        <dbReference type="Proteomes" id="UP000824890"/>
    </source>
</evidence>
<protein>
    <recommendedName>
        <fullName evidence="10">Gamma tubulin complex component C-terminal domain-containing protein</fullName>
    </recommendedName>
</protein>
<comment type="subcellular location">
    <subcellularLocation>
        <location evidence="1">Cytoplasm</location>
        <location evidence="1">Cytoskeleton</location>
    </subcellularLocation>
</comment>
<dbReference type="PANTHER" id="PTHR45717">
    <property type="entry name" value="OS12G0527900 PROTEIN"/>
    <property type="match status" value="1"/>
</dbReference>
<evidence type="ECO:0000256" key="1">
    <source>
        <dbReference type="ARBA" id="ARBA00004245"/>
    </source>
</evidence>
<feature type="repeat" description="PPR" evidence="8">
    <location>
        <begin position="1075"/>
        <end position="1109"/>
    </location>
</feature>
<dbReference type="Pfam" id="PF01535">
    <property type="entry name" value="PPR"/>
    <property type="match status" value="4"/>
</dbReference>
<sequence>MEDIALTEEVKINTSNVTLTPTLLGLTSSLSSLCSGAEYLLQVVRGAIPQAYFDSSSTISAAEVAVQLLDYLYEKLDQVCLIQGGELFFTAKQSVSKKDAEFWEKSYMLTRKGLSGNDPSSVFDKEKEQKNRVLCPLFIKDICMSIVSGGKSLQLMQHIPSTSLETSPALASNISGELENGMDDKDLPVLTCSERFWYKLLVSDVHERRAMEAKSEHQSACYVTGAKEEKFGLTIKKALQGLFCHENPVVSVSKMDLERNTDAWNVLNLSHNCCLPSLNDESLLSADFKGSGVARSEYLSSQDDTEVLETLFPFPTLLPSFQLKLRMSELLPYQKNSTLLSRVLCRMLKAESMDTPLPVVIMQECFTIYIRTQEAGMVDYIGEVILSKLLNEWRLMHELAVLRAIYLLGSGDLLQHFLTVIFNRLGKGENSADAMLLNSPDSLVVSISRKSCLDKDKDDKSNVIPLSSFRKSRPNNFGIDCLESLKFTYKVPWPLELIANSEAMKRYNQVMGFLLKVNREKYVLDKARRWMWKGKGSAAKIRKHHWLLEQKLLNFLDVFHQYVMDRVYHTAWRELCEAMAKAGSLEKVIYVHETYLLSIQRQRFVVQEKLTLSSRGAASTIEARCEMEIEHIEKQFEDCIAFLLRVLSSKLNVGHFPHLADLVTRINYNYHYMPDTGSSISASGAETKSSRTLIRAEGVQAFSTYFKSPSGEPAVERRLSEDKTVIPEKSLKTLNPSHFINTQLCSHFFFFVDSNFTRLDRFEGPIMFALSKVLRRSQRLRLGACTNAVYSKQEIPSGERSFFALQSHSFVHDQQLEPLPRVHHMSSMSKRLLSSSAGTKSDQEEDDDLEDGFSELENSKSGQESTTSSSDESDVDEGKLSADEEEELELDLTETDDSRKTLEKKQSELFKAIVSAGGLSVGSALDKWVEEEGNEISRTDVAKAMLQLRRRRMYGRALQMSEWLEANKKIEMNERDYASRLDLIVKTRGLEKGEAYVDKIPKSFRGEVMYRTLLANCVVACNVKKSELVFNRMKDLGFPRSGFTCDQMLLLYKRVDRKKISDVLLLMEKENVKPSLLTYKILIDVKGSSNDIKGMEQVVETMKDEGVEPDFNTQAIIARHYSVAGLKEKAESVLKEMEGESLEANRRAFKDLLSIYASLGREDEVRRVWKICESKPRFEESLSAIQAFGKLDKVQEAEEIFEKVIKMDRRVSSNTFSVLLRVYVDHKMLSKGKDLVKRMAESGCRIEASTWDALIRLYVEAGEVEKADSLLSKASKQSHTKLMMSSFMYIMDEYAKRGDVHNTEKIFQKMREVGYTSRLRQFQALMQGYSNAKAPAYGMRDRMKADNIFPNKAMAAQLAQGDPFKKTAISDILD</sequence>
<name>A0ABQ7Z2N8_BRANA</name>
<reference evidence="11 12" key="1">
    <citation type="submission" date="2021-05" db="EMBL/GenBank/DDBJ databases">
        <title>Genome Assembly of Synthetic Allotetraploid Brassica napus Reveals Homoeologous Exchanges between Subgenomes.</title>
        <authorList>
            <person name="Davis J.T."/>
        </authorList>
    </citation>
    <scope>NUCLEOTIDE SEQUENCE [LARGE SCALE GENOMIC DNA]</scope>
    <source>
        <strain evidence="12">cv. Da-Ae</strain>
        <tissue evidence="11">Seedling</tissue>
    </source>
</reference>
<feature type="compositionally biased region" description="Acidic residues" evidence="9">
    <location>
        <begin position="843"/>
        <end position="854"/>
    </location>
</feature>
<dbReference type="PANTHER" id="PTHR45717:SF15">
    <property type="entry name" value="AGL218WP"/>
    <property type="match status" value="1"/>
</dbReference>
<evidence type="ECO:0000313" key="11">
    <source>
        <dbReference type="EMBL" id="KAH0874389.1"/>
    </source>
</evidence>